<feature type="non-terminal residue" evidence="12">
    <location>
        <position position="757"/>
    </location>
</feature>
<keyword evidence="8" id="KW-0464">Manganese</keyword>
<comment type="caution">
    <text evidence="12">The sequence shown here is derived from an EMBL/GenBank/DDBJ whole genome shotgun (WGS) entry which is preliminary data.</text>
</comment>
<feature type="domain" description="Serine/threonine specific protein phosphatases" evidence="11">
    <location>
        <begin position="198"/>
        <end position="474"/>
    </location>
</feature>
<dbReference type="SUPFAM" id="SSF56300">
    <property type="entry name" value="Metallo-dependent phosphatases"/>
    <property type="match status" value="1"/>
</dbReference>
<accession>A0AA36D9R3</accession>
<dbReference type="InterPro" id="IPR006186">
    <property type="entry name" value="Ser/Thr-sp_prot-phosphatase"/>
</dbReference>
<dbReference type="Gene3D" id="1.25.40.10">
    <property type="entry name" value="Tetratricopeptide repeat domain"/>
    <property type="match status" value="1"/>
</dbReference>
<reference evidence="12" key="1">
    <citation type="submission" date="2023-06" db="EMBL/GenBank/DDBJ databases">
        <authorList>
            <person name="Delattre M."/>
        </authorList>
    </citation>
    <scope>NUCLEOTIDE SEQUENCE</scope>
    <source>
        <strain evidence="12">AF72</strain>
    </source>
</reference>
<name>A0AA36D9R3_9BILA</name>
<dbReference type="SMART" id="SM00028">
    <property type="entry name" value="TPR"/>
    <property type="match status" value="3"/>
</dbReference>
<evidence type="ECO:0000256" key="6">
    <source>
        <dbReference type="ARBA" id="ARBA00022801"/>
    </source>
</evidence>
<dbReference type="PRINTS" id="PR00114">
    <property type="entry name" value="STPHPHTASE"/>
</dbReference>
<evidence type="ECO:0000256" key="5">
    <source>
        <dbReference type="ARBA" id="ARBA00022737"/>
    </source>
</evidence>
<dbReference type="InterPro" id="IPR029052">
    <property type="entry name" value="Metallo-depent_PP-like"/>
</dbReference>
<dbReference type="SMART" id="SM00156">
    <property type="entry name" value="PP2Ac"/>
    <property type="match status" value="1"/>
</dbReference>
<comment type="similarity">
    <text evidence="2">Belongs to the PPP phosphatase family. PP-5 (PP-T) subfamily.</text>
</comment>
<dbReference type="Gene3D" id="3.60.21.10">
    <property type="match status" value="1"/>
</dbReference>
<dbReference type="PANTHER" id="PTHR45668">
    <property type="entry name" value="SERINE/THREONINE-PROTEIN PHOSPHATASE 5-RELATED"/>
    <property type="match status" value="1"/>
</dbReference>
<gene>
    <name evidence="12" type="ORF">MSPICULIGERA_LOCUS20438</name>
</gene>
<keyword evidence="5" id="KW-0677">Repeat</keyword>
<evidence type="ECO:0000313" key="13">
    <source>
        <dbReference type="Proteomes" id="UP001177023"/>
    </source>
</evidence>
<evidence type="ECO:0000256" key="4">
    <source>
        <dbReference type="ARBA" id="ARBA00022723"/>
    </source>
</evidence>
<organism evidence="12 13">
    <name type="scientific">Mesorhabditis spiculigera</name>
    <dbReference type="NCBI Taxonomy" id="96644"/>
    <lineage>
        <taxon>Eukaryota</taxon>
        <taxon>Metazoa</taxon>
        <taxon>Ecdysozoa</taxon>
        <taxon>Nematoda</taxon>
        <taxon>Chromadorea</taxon>
        <taxon>Rhabditida</taxon>
        <taxon>Rhabditina</taxon>
        <taxon>Rhabditomorpha</taxon>
        <taxon>Rhabditoidea</taxon>
        <taxon>Rhabditidae</taxon>
        <taxon>Mesorhabditinae</taxon>
        <taxon>Mesorhabditis</taxon>
    </lineage>
</organism>
<comment type="cofactor">
    <cofactor evidence="1">
        <name>Mn(2+)</name>
        <dbReference type="ChEBI" id="CHEBI:29035"/>
    </cofactor>
</comment>
<protein>
    <recommendedName>
        <fullName evidence="3">protein-serine/threonine phosphatase</fullName>
        <ecNumber evidence="3">3.1.3.16</ecNumber>
    </recommendedName>
</protein>
<dbReference type="InterPro" id="IPR004843">
    <property type="entry name" value="Calcineurin-like_PHP"/>
</dbReference>
<evidence type="ECO:0000256" key="2">
    <source>
        <dbReference type="ARBA" id="ARBA00008786"/>
    </source>
</evidence>
<dbReference type="SUPFAM" id="SSF48452">
    <property type="entry name" value="TPR-like"/>
    <property type="match status" value="1"/>
</dbReference>
<dbReference type="InterPro" id="IPR013235">
    <property type="entry name" value="PPP_dom"/>
</dbReference>
<evidence type="ECO:0000256" key="10">
    <source>
        <dbReference type="SAM" id="Phobius"/>
    </source>
</evidence>
<evidence type="ECO:0000256" key="8">
    <source>
        <dbReference type="ARBA" id="ARBA00023211"/>
    </source>
</evidence>
<keyword evidence="4" id="KW-0479">Metal-binding</keyword>
<keyword evidence="10" id="KW-0812">Transmembrane</keyword>
<dbReference type="InterPro" id="IPR051134">
    <property type="entry name" value="PPP_phosphatase"/>
</dbReference>
<dbReference type="CDD" id="cd07417">
    <property type="entry name" value="MPP_PP5_C"/>
    <property type="match status" value="1"/>
</dbReference>
<dbReference type="Pfam" id="PF00149">
    <property type="entry name" value="Metallophos"/>
    <property type="match status" value="1"/>
</dbReference>
<dbReference type="PANTHER" id="PTHR45668:SF5">
    <property type="entry name" value="SERINE_THREONINE-PROTEIN PHOSPHATASE 5"/>
    <property type="match status" value="1"/>
</dbReference>
<dbReference type="FunFam" id="3.60.21.10:FF:000017">
    <property type="entry name" value="Serine/threonine-protein phosphatase"/>
    <property type="match status" value="1"/>
</dbReference>
<evidence type="ECO:0000256" key="3">
    <source>
        <dbReference type="ARBA" id="ARBA00013081"/>
    </source>
</evidence>
<keyword evidence="10" id="KW-1133">Transmembrane helix</keyword>
<keyword evidence="6" id="KW-0378">Hydrolase</keyword>
<dbReference type="Proteomes" id="UP001177023">
    <property type="component" value="Unassembled WGS sequence"/>
</dbReference>
<evidence type="ECO:0000313" key="12">
    <source>
        <dbReference type="EMBL" id="CAJ0582299.1"/>
    </source>
</evidence>
<keyword evidence="7 9" id="KW-0802">TPR repeat</keyword>
<feature type="transmembrane region" description="Helical" evidence="10">
    <location>
        <begin position="734"/>
        <end position="755"/>
    </location>
</feature>
<evidence type="ECO:0000256" key="9">
    <source>
        <dbReference type="PROSITE-ProRule" id="PRU00339"/>
    </source>
</evidence>
<dbReference type="InterPro" id="IPR041753">
    <property type="entry name" value="PP5_C"/>
</dbReference>
<dbReference type="AlphaFoldDB" id="A0AA36D9R3"/>
<evidence type="ECO:0000256" key="7">
    <source>
        <dbReference type="ARBA" id="ARBA00022803"/>
    </source>
</evidence>
<dbReference type="Pfam" id="PF08321">
    <property type="entry name" value="PPP5"/>
    <property type="match status" value="1"/>
</dbReference>
<evidence type="ECO:0000256" key="1">
    <source>
        <dbReference type="ARBA" id="ARBA00001936"/>
    </source>
</evidence>
<proteinExistence type="inferred from homology"/>
<dbReference type="PROSITE" id="PS50005">
    <property type="entry name" value="TPR"/>
    <property type="match status" value="1"/>
</dbReference>
<dbReference type="GO" id="GO:0046872">
    <property type="term" value="F:metal ion binding"/>
    <property type="evidence" value="ECO:0007669"/>
    <property type="project" value="UniProtKB-KW"/>
</dbReference>
<keyword evidence="13" id="KW-1185">Reference proteome</keyword>
<keyword evidence="10" id="KW-0472">Membrane</keyword>
<feature type="repeat" description="TPR" evidence="9">
    <location>
        <begin position="91"/>
        <end position="124"/>
    </location>
</feature>
<dbReference type="EC" id="3.1.3.16" evidence="3"/>
<dbReference type="InterPro" id="IPR019734">
    <property type="entry name" value="TPR_rpt"/>
</dbReference>
<dbReference type="GO" id="GO:0004722">
    <property type="term" value="F:protein serine/threonine phosphatase activity"/>
    <property type="evidence" value="ECO:0007669"/>
    <property type="project" value="UniProtKB-EC"/>
</dbReference>
<sequence>MFDNEEAALAMCDLNDSESAVEQSEKIKDFANTFFKNGHYGLAAAYYTMAIDHHPTAVLYANRSMAHLRRELYGSALEDSSTAIELDPTYIKGYYRRAAANMALGRYKKALKDYATVVKARPKDKDAVAKHSECSKIVKRIAFERAIATDHGKKVDFDVIAYDAIPVDDKYQGPRWEGDLSAEFVLEMTNHFKKQQALHKKYAYKILVHIYEFFKKQPTLVDIKVADGDKFTICGDVHGQFYDLLNIFEINGRPSEENPYLFNGDFVDRGSFSVETIFTLFAYKLLYPNHFYLSRGNHESDTMNKMYGFEGEVKHKFSDSVAVIFTEVFCHLPLCHLINEKVFVCHGGLFNHDGVTLDDIRNTDRVRQPPDEGIMCDLLWSDPQPIDGRTPSKRGVGCQFGPDVSQKFCEKNGISYVVRSHEVKPEGFEKHHDGRVYTVFSAPNYCDQMGNKGAFIRLQAPALTPRFTSFSAVPHPDVPPMAPSTHDNPDTCIGHCALSFVESIGTQLGPERAVSLLQLNYNDFLRAFSNTTFFETFCGIYHNFQNCASSCEPGYLHQMLMRSSEIIDHYCVYNRKAIATKFPCLSRIAPSEDCLKSCTSHHSAVTSLIGNFRHLAMSGDTSQAEKYLEEGCEYVICSLHCDVPTIAHTCDFDTANLVINLTRRSFDSMESLSLDMGALKKWPKMCEDIRTYRLPQPQTAPTQVEVIAAAPIVPTTPLADDVPKQAAPVVQNGAVVPTLTPLTVYLLVLIVAIVWRY</sequence>
<evidence type="ECO:0000259" key="11">
    <source>
        <dbReference type="SMART" id="SM00156"/>
    </source>
</evidence>
<dbReference type="InterPro" id="IPR011990">
    <property type="entry name" value="TPR-like_helical_dom_sf"/>
</dbReference>
<dbReference type="EMBL" id="CATQJA010002664">
    <property type="protein sequence ID" value="CAJ0582299.1"/>
    <property type="molecule type" value="Genomic_DNA"/>
</dbReference>